<name>A0AAW6TTT1_9FLAO</name>
<dbReference type="Proteomes" id="UP001228643">
    <property type="component" value="Unassembled WGS sequence"/>
</dbReference>
<evidence type="ECO:0000259" key="8">
    <source>
        <dbReference type="Pfam" id="PF00535"/>
    </source>
</evidence>
<dbReference type="RefSeq" id="WP_282717397.1">
    <property type="nucleotide sequence ID" value="NZ_JASCRV010000003.1"/>
</dbReference>
<keyword evidence="4 7" id="KW-0812">Transmembrane</keyword>
<dbReference type="AlphaFoldDB" id="A0AAW6TTT1"/>
<organism evidence="9 10">
    <name type="scientific">Flavobacterium yafengii</name>
    <dbReference type="NCBI Taxonomy" id="3041253"/>
    <lineage>
        <taxon>Bacteria</taxon>
        <taxon>Pseudomonadati</taxon>
        <taxon>Bacteroidota</taxon>
        <taxon>Flavobacteriia</taxon>
        <taxon>Flavobacteriales</taxon>
        <taxon>Flavobacteriaceae</taxon>
        <taxon>Flavobacterium</taxon>
    </lineage>
</organism>
<dbReference type="GO" id="GO:0016757">
    <property type="term" value="F:glycosyltransferase activity"/>
    <property type="evidence" value="ECO:0007669"/>
    <property type="project" value="UniProtKB-KW"/>
</dbReference>
<evidence type="ECO:0000256" key="7">
    <source>
        <dbReference type="SAM" id="Phobius"/>
    </source>
</evidence>
<dbReference type="InterPro" id="IPR029044">
    <property type="entry name" value="Nucleotide-diphossugar_trans"/>
</dbReference>
<evidence type="ECO:0000256" key="1">
    <source>
        <dbReference type="ARBA" id="ARBA00004141"/>
    </source>
</evidence>
<dbReference type="SUPFAM" id="SSF53448">
    <property type="entry name" value="Nucleotide-diphospho-sugar transferases"/>
    <property type="match status" value="1"/>
</dbReference>
<feature type="domain" description="Glycosyltransferase 2-like" evidence="8">
    <location>
        <begin position="12"/>
        <end position="174"/>
    </location>
</feature>
<dbReference type="EMBL" id="JASCRY010000004">
    <property type="protein sequence ID" value="MDI5950677.1"/>
    <property type="molecule type" value="Genomic_DNA"/>
</dbReference>
<dbReference type="Pfam" id="PF00535">
    <property type="entry name" value="Glycos_transf_2"/>
    <property type="match status" value="1"/>
</dbReference>
<comment type="caution">
    <text evidence="9">The sequence shown here is derived from an EMBL/GenBank/DDBJ whole genome shotgun (WGS) entry which is preliminary data.</text>
</comment>
<dbReference type="EC" id="2.4.-.-" evidence="9"/>
<keyword evidence="5 7" id="KW-1133">Transmembrane helix</keyword>
<feature type="transmembrane region" description="Helical" evidence="7">
    <location>
        <begin position="279"/>
        <end position="299"/>
    </location>
</feature>
<evidence type="ECO:0000256" key="2">
    <source>
        <dbReference type="ARBA" id="ARBA00022676"/>
    </source>
</evidence>
<dbReference type="CDD" id="cd04187">
    <property type="entry name" value="DPM1_like_bac"/>
    <property type="match status" value="1"/>
</dbReference>
<evidence type="ECO:0000313" key="9">
    <source>
        <dbReference type="EMBL" id="MDI5950677.1"/>
    </source>
</evidence>
<keyword evidence="3 9" id="KW-0808">Transferase</keyword>
<dbReference type="InterPro" id="IPR050256">
    <property type="entry name" value="Glycosyltransferase_2"/>
</dbReference>
<feature type="transmembrane region" description="Helical" evidence="7">
    <location>
        <begin position="242"/>
        <end position="267"/>
    </location>
</feature>
<accession>A0AAW6TTT1</accession>
<keyword evidence="6 7" id="KW-0472">Membrane</keyword>
<gene>
    <name evidence="9" type="ORF">QLS97_13555</name>
</gene>
<proteinExistence type="predicted"/>
<keyword evidence="2 9" id="KW-0328">Glycosyltransferase</keyword>
<evidence type="ECO:0000256" key="5">
    <source>
        <dbReference type="ARBA" id="ARBA00022989"/>
    </source>
</evidence>
<dbReference type="Gene3D" id="3.90.550.10">
    <property type="entry name" value="Spore Coat Polysaccharide Biosynthesis Protein SpsA, Chain A"/>
    <property type="match status" value="1"/>
</dbReference>
<evidence type="ECO:0000313" key="10">
    <source>
        <dbReference type="Proteomes" id="UP001228643"/>
    </source>
</evidence>
<dbReference type="InterPro" id="IPR001173">
    <property type="entry name" value="Glyco_trans_2-like"/>
</dbReference>
<evidence type="ECO:0000256" key="6">
    <source>
        <dbReference type="ARBA" id="ARBA00023136"/>
    </source>
</evidence>
<sequence length="319" mass="36163">MKNVIIKPIIGIVSPCYNEEQVLEETEKQLRTLILDLVERELISEKSFIAFIDDGSRDGTWEIIQKKANQSVVVKGLKLAGNVGHQNALLAGLLTYNTGADALISIDADLQDDVQIIEAMIQKYKSGIDVVYGVRKERMTDTFFKKNSALLFYFLMKKMKSNMIPNHADYRLCSNRVINALSDFNEVNLFLRGIIPLIGFNKEIIYYDRLERLAGNSKFPFRKMLSFAWNGITSFSNFPLKLVSALGFIIFIICLLMSGYAFTALFTGDTVPGWLSTVLPMYFLGGIQLFSIGIIGEYIGKIYAEVKQRPRYIIDERID</sequence>
<evidence type="ECO:0000256" key="4">
    <source>
        <dbReference type="ARBA" id="ARBA00022692"/>
    </source>
</evidence>
<dbReference type="PANTHER" id="PTHR48090">
    <property type="entry name" value="UNDECAPRENYL-PHOSPHATE 4-DEOXY-4-FORMAMIDO-L-ARABINOSE TRANSFERASE-RELATED"/>
    <property type="match status" value="1"/>
</dbReference>
<dbReference type="PANTHER" id="PTHR48090:SF1">
    <property type="entry name" value="PROPHAGE BACTOPRENOL GLUCOSYL TRANSFERASE HOMOLOG"/>
    <property type="match status" value="1"/>
</dbReference>
<evidence type="ECO:0000256" key="3">
    <source>
        <dbReference type="ARBA" id="ARBA00022679"/>
    </source>
</evidence>
<dbReference type="GO" id="GO:0005886">
    <property type="term" value="C:plasma membrane"/>
    <property type="evidence" value="ECO:0007669"/>
    <property type="project" value="TreeGrafter"/>
</dbReference>
<keyword evidence="10" id="KW-1185">Reference proteome</keyword>
<reference evidence="9 10" key="1">
    <citation type="submission" date="2023-04" db="EMBL/GenBank/DDBJ databases">
        <title>Two novel species of Flavobacterium.</title>
        <authorList>
            <person name="Liu Q."/>
            <person name="Xin Y.-H."/>
        </authorList>
    </citation>
    <scope>NUCLEOTIDE SEQUENCE [LARGE SCALE GENOMIC DNA]</scope>
    <source>
        <strain evidence="9 10">LB2P87</strain>
    </source>
</reference>
<protein>
    <submittedName>
        <fullName evidence="9">Glycosyltransferase family 2 protein</fullName>
        <ecNumber evidence="9">2.4.-.-</ecNumber>
    </submittedName>
</protein>
<comment type="subcellular location">
    <subcellularLocation>
        <location evidence="1">Membrane</location>
        <topology evidence="1">Multi-pass membrane protein</topology>
    </subcellularLocation>
</comment>